<dbReference type="InterPro" id="IPR027417">
    <property type="entry name" value="P-loop_NTPase"/>
</dbReference>
<evidence type="ECO:0000256" key="1">
    <source>
        <dbReference type="SAM" id="Coils"/>
    </source>
</evidence>
<dbReference type="Gene3D" id="3.40.50.300">
    <property type="entry name" value="P-loop containing nucleotide triphosphate hydrolases"/>
    <property type="match status" value="1"/>
</dbReference>
<dbReference type="EMBL" id="PXOH01000041">
    <property type="protein sequence ID" value="PSF31746.1"/>
    <property type="molecule type" value="Genomic_DNA"/>
</dbReference>
<dbReference type="InterPro" id="IPR049945">
    <property type="entry name" value="AAA_22"/>
</dbReference>
<evidence type="ECO:0000256" key="2">
    <source>
        <dbReference type="SAM" id="MobiDB-lite"/>
    </source>
</evidence>
<dbReference type="Pfam" id="PF13401">
    <property type="entry name" value="AAA_22"/>
    <property type="match status" value="1"/>
</dbReference>
<dbReference type="SUPFAM" id="SSF52540">
    <property type="entry name" value="P-loop containing nucleoside triphosphate hydrolases"/>
    <property type="match status" value="1"/>
</dbReference>
<dbReference type="OrthoDB" id="423275at2"/>
<feature type="coiled-coil region" evidence="1">
    <location>
        <begin position="313"/>
        <end position="347"/>
    </location>
</feature>
<accession>A0A2T1LRT5</accession>
<evidence type="ECO:0000259" key="3">
    <source>
        <dbReference type="Pfam" id="PF13401"/>
    </source>
</evidence>
<proteinExistence type="predicted"/>
<feature type="compositionally biased region" description="Basic and acidic residues" evidence="2">
    <location>
        <begin position="354"/>
        <end position="371"/>
    </location>
</feature>
<dbReference type="Proteomes" id="UP000239001">
    <property type="component" value="Unassembled WGS sequence"/>
</dbReference>
<evidence type="ECO:0000313" key="4">
    <source>
        <dbReference type="EMBL" id="PSF31746.1"/>
    </source>
</evidence>
<keyword evidence="5" id="KW-1185">Reference proteome</keyword>
<dbReference type="GO" id="GO:0016887">
    <property type="term" value="F:ATP hydrolysis activity"/>
    <property type="evidence" value="ECO:0007669"/>
    <property type="project" value="InterPro"/>
</dbReference>
<reference evidence="4 5" key="2">
    <citation type="submission" date="2018-03" db="EMBL/GenBank/DDBJ databases">
        <authorList>
            <person name="Keele B.F."/>
        </authorList>
    </citation>
    <scope>NUCLEOTIDE SEQUENCE [LARGE SCALE GENOMIC DNA]</scope>
    <source>
        <strain evidence="4 5">CCALA 016</strain>
    </source>
</reference>
<evidence type="ECO:0000313" key="5">
    <source>
        <dbReference type="Proteomes" id="UP000239001"/>
    </source>
</evidence>
<reference evidence="4 5" key="1">
    <citation type="submission" date="2018-03" db="EMBL/GenBank/DDBJ databases">
        <title>The ancient ancestry and fast evolution of plastids.</title>
        <authorList>
            <person name="Moore K.R."/>
            <person name="Magnabosco C."/>
            <person name="Momper L."/>
            <person name="Gold D.A."/>
            <person name="Bosak T."/>
            <person name="Fournier G.P."/>
        </authorList>
    </citation>
    <scope>NUCLEOTIDE SEQUENCE [LARGE SCALE GENOMIC DNA]</scope>
    <source>
        <strain evidence="4 5">CCALA 016</strain>
    </source>
</reference>
<keyword evidence="1" id="KW-0175">Coiled coil</keyword>
<dbReference type="CDD" id="cd00882">
    <property type="entry name" value="Ras_like_GTPase"/>
    <property type="match status" value="1"/>
</dbReference>
<sequence length="380" mass="43500">MMAIIGFPETILEQPIQERLDYFINYTMAHPHLTMAYQEVMQAVTQAPGTALIFVVGSTGVGKTTLLNRLVQKCTEAALVQMEVDKGKIPIFGVEAKSPEFSQFDWKDFYIRLLKAVNEPLIDKKITYEHEKANKRDSRSTWRLSVESALINRRPDAFYIDEAHHLALLPSGQKLKDQPEVIKSLANLAKVKIIPTGTYALLPLVDLGDQLCRRSKTVHFKRYHADSDDELEIFQSVVATFQAHLPLSKMPDLVRYWEFLYERSLGCVGMLKDWLSETLSDVLHNHDGSTITLRDLQRHARPVAQCLKILKVIKKGEEKFVELQTELEELRKELGLYQKSYESELKNLQNQDSTTERAKGEIGKPKPHRYEIGGYENGQE</sequence>
<name>A0A2T1LRT5_9CHRO</name>
<dbReference type="AlphaFoldDB" id="A0A2T1LRT5"/>
<protein>
    <submittedName>
        <fullName evidence="4">AAA family ATPase</fullName>
    </submittedName>
</protein>
<feature type="domain" description="ORC1/DEAH AAA+ ATPase" evidence="3">
    <location>
        <begin position="51"/>
        <end position="202"/>
    </location>
</feature>
<comment type="caution">
    <text evidence="4">The sequence shown here is derived from an EMBL/GenBank/DDBJ whole genome shotgun (WGS) entry which is preliminary data.</text>
</comment>
<feature type="region of interest" description="Disordered" evidence="2">
    <location>
        <begin position="347"/>
        <end position="380"/>
    </location>
</feature>
<organism evidence="4 5">
    <name type="scientific">Aphanothece hegewaldii CCALA 016</name>
    <dbReference type="NCBI Taxonomy" id="2107694"/>
    <lineage>
        <taxon>Bacteria</taxon>
        <taxon>Bacillati</taxon>
        <taxon>Cyanobacteriota</taxon>
        <taxon>Cyanophyceae</taxon>
        <taxon>Oscillatoriophycideae</taxon>
        <taxon>Chroococcales</taxon>
        <taxon>Aphanothecaceae</taxon>
        <taxon>Aphanothece</taxon>
    </lineage>
</organism>
<gene>
    <name evidence="4" type="ORF">C7H19_22230</name>
</gene>